<evidence type="ECO:0000313" key="2">
    <source>
        <dbReference type="Proteomes" id="UP000228859"/>
    </source>
</evidence>
<name>A0A2D3WC24_9BACT</name>
<dbReference type="EMBL" id="DLUI01000120">
    <property type="protein sequence ID" value="DAB37958.1"/>
    <property type="molecule type" value="Genomic_DNA"/>
</dbReference>
<proteinExistence type="predicted"/>
<evidence type="ECO:0000313" key="1">
    <source>
        <dbReference type="EMBL" id="DAB37958.1"/>
    </source>
</evidence>
<dbReference type="InterPro" id="IPR011990">
    <property type="entry name" value="TPR-like_helical_dom_sf"/>
</dbReference>
<sequence length="70" mass="8320">HFERSLELEIERKNYSGQAMAHLELGDLEKVYDQQKAIVHYQTSLKIERECGNQKYIDILEKKLLQLSKK</sequence>
<accession>A0A2D3WC24</accession>
<comment type="caution">
    <text evidence="1">The sequence shown here is derived from an EMBL/GenBank/DDBJ whole genome shotgun (WGS) entry which is preliminary data.</text>
</comment>
<protein>
    <submittedName>
        <fullName evidence="1">Uncharacterized protein</fullName>
    </submittedName>
</protein>
<gene>
    <name evidence="1" type="ORF">CFH83_08360</name>
</gene>
<dbReference type="Proteomes" id="UP000228859">
    <property type="component" value="Unassembled WGS sequence"/>
</dbReference>
<reference evidence="1 2" key="1">
    <citation type="journal article" date="2017" name="Front. Microbiol.">
        <title>Comparative Genomic Analysis of the Class Epsilonproteobacteria and Proposed Reclassification to Epsilonbacteraeota (phyl. nov.).</title>
        <authorList>
            <person name="Waite D.W."/>
            <person name="Vanwonterghem I."/>
            <person name="Rinke C."/>
            <person name="Parks D.H."/>
            <person name="Zhang Y."/>
            <person name="Takai K."/>
            <person name="Sievert S.M."/>
            <person name="Simon J."/>
            <person name="Campbell B.J."/>
            <person name="Hanson T.E."/>
            <person name="Woyke T."/>
            <person name="Klotz M.G."/>
            <person name="Hugenholtz P."/>
        </authorList>
    </citation>
    <scope>NUCLEOTIDE SEQUENCE [LARGE SCALE GENOMIC DNA]</scope>
    <source>
        <strain evidence="1">UBA12443</strain>
    </source>
</reference>
<feature type="non-terminal residue" evidence="1">
    <location>
        <position position="1"/>
    </location>
</feature>
<dbReference type="AlphaFoldDB" id="A0A2D3WC24"/>
<dbReference type="RefSeq" id="WP_303663102.1">
    <property type="nucleotide sequence ID" value="NZ_DLUI01000120.1"/>
</dbReference>
<organism evidence="1 2">
    <name type="scientific">Sulfuricurvum kujiense</name>
    <dbReference type="NCBI Taxonomy" id="148813"/>
    <lineage>
        <taxon>Bacteria</taxon>
        <taxon>Pseudomonadati</taxon>
        <taxon>Campylobacterota</taxon>
        <taxon>Epsilonproteobacteria</taxon>
        <taxon>Campylobacterales</taxon>
        <taxon>Sulfurimonadaceae</taxon>
        <taxon>Sulfuricurvum</taxon>
    </lineage>
</organism>
<dbReference type="Gene3D" id="1.25.40.10">
    <property type="entry name" value="Tetratricopeptide repeat domain"/>
    <property type="match status" value="1"/>
</dbReference>